<feature type="compositionally biased region" description="Pro residues" evidence="6">
    <location>
        <begin position="17"/>
        <end position="29"/>
    </location>
</feature>
<accession>A0AAD9JW65</accession>
<dbReference type="PANTHER" id="PTHR46212:SF3">
    <property type="entry name" value="GH27120P"/>
    <property type="match status" value="1"/>
</dbReference>
<dbReference type="SMART" id="SM00054">
    <property type="entry name" value="EFh"/>
    <property type="match status" value="2"/>
</dbReference>
<sequence length="217" mass="24263">MQGSYGGYGGQQGYGGPPQPGYGQQPPPAGYNAPAGGYGGTPGMAGPPGVDPQVVQWFQAVDMDRSGRITALELQQALTNTNWTHFNADTCTLMIGMFDRDYNGIDLNEFHSLWNYLQQWRGIFAQFDRDSSGFIDANELHNAFNTLGYRLSPQFSQLIVRRYDLNTRSRLSLDNFIQSCVLLKSLTDVFRQKDVQMTGQVQIGYEELLTMCMLHKP</sequence>
<dbReference type="PANTHER" id="PTHR46212">
    <property type="entry name" value="PEFLIN"/>
    <property type="match status" value="1"/>
</dbReference>
<feature type="compositionally biased region" description="Gly residues" evidence="6">
    <location>
        <begin position="1"/>
        <end position="16"/>
    </location>
</feature>
<dbReference type="Pfam" id="PF13499">
    <property type="entry name" value="EF-hand_7"/>
    <property type="match status" value="1"/>
</dbReference>
<evidence type="ECO:0000256" key="5">
    <source>
        <dbReference type="ARBA" id="ARBA00022837"/>
    </source>
</evidence>
<dbReference type="Proteomes" id="UP001208570">
    <property type="component" value="Unassembled WGS sequence"/>
</dbReference>
<dbReference type="CDD" id="cd16184">
    <property type="entry name" value="EFh_PEF_peflin"/>
    <property type="match status" value="1"/>
</dbReference>
<dbReference type="SUPFAM" id="SSF47473">
    <property type="entry name" value="EF-hand"/>
    <property type="match status" value="1"/>
</dbReference>
<keyword evidence="3" id="KW-0479">Metal-binding</keyword>
<keyword evidence="4" id="KW-0677">Repeat</keyword>
<comment type="subcellular location">
    <subcellularLocation>
        <location evidence="1">Cytoplasm</location>
    </subcellularLocation>
</comment>
<gene>
    <name evidence="8" type="ORF">LSH36_143g04042</name>
</gene>
<proteinExistence type="predicted"/>
<dbReference type="GO" id="GO:0048306">
    <property type="term" value="F:calcium-dependent protein binding"/>
    <property type="evidence" value="ECO:0007669"/>
    <property type="project" value="UniProtKB-ARBA"/>
</dbReference>
<evidence type="ECO:0000256" key="4">
    <source>
        <dbReference type="ARBA" id="ARBA00022737"/>
    </source>
</evidence>
<evidence type="ECO:0000256" key="6">
    <source>
        <dbReference type="SAM" id="MobiDB-lite"/>
    </source>
</evidence>
<dbReference type="GO" id="GO:0005737">
    <property type="term" value="C:cytoplasm"/>
    <property type="evidence" value="ECO:0007669"/>
    <property type="project" value="UniProtKB-SubCell"/>
</dbReference>
<feature type="domain" description="EF-hand" evidence="7">
    <location>
        <begin position="49"/>
        <end position="84"/>
    </location>
</feature>
<dbReference type="InterPro" id="IPR051426">
    <property type="entry name" value="Peflin/Sorcin_CaBP"/>
</dbReference>
<dbReference type="Gene3D" id="1.10.238.10">
    <property type="entry name" value="EF-hand"/>
    <property type="match status" value="1"/>
</dbReference>
<name>A0AAD9JW65_9ANNE</name>
<reference evidence="8" key="1">
    <citation type="journal article" date="2023" name="Mol. Biol. Evol.">
        <title>Third-Generation Sequencing Reveals the Adaptive Role of the Epigenome in Three Deep-Sea Polychaetes.</title>
        <authorList>
            <person name="Perez M."/>
            <person name="Aroh O."/>
            <person name="Sun Y."/>
            <person name="Lan Y."/>
            <person name="Juniper S.K."/>
            <person name="Young C.R."/>
            <person name="Angers B."/>
            <person name="Qian P.Y."/>
        </authorList>
    </citation>
    <scope>NUCLEOTIDE SEQUENCE</scope>
    <source>
        <strain evidence="8">P08H-3</strain>
    </source>
</reference>
<dbReference type="PROSITE" id="PS50222">
    <property type="entry name" value="EF_HAND_2"/>
    <property type="match status" value="2"/>
</dbReference>
<dbReference type="Pfam" id="PF13202">
    <property type="entry name" value="EF-hand_5"/>
    <property type="match status" value="1"/>
</dbReference>
<dbReference type="InterPro" id="IPR011992">
    <property type="entry name" value="EF-hand-dom_pair"/>
</dbReference>
<feature type="region of interest" description="Disordered" evidence="6">
    <location>
        <begin position="1"/>
        <end position="45"/>
    </location>
</feature>
<organism evidence="8 9">
    <name type="scientific">Paralvinella palmiformis</name>
    <dbReference type="NCBI Taxonomy" id="53620"/>
    <lineage>
        <taxon>Eukaryota</taxon>
        <taxon>Metazoa</taxon>
        <taxon>Spiralia</taxon>
        <taxon>Lophotrochozoa</taxon>
        <taxon>Annelida</taxon>
        <taxon>Polychaeta</taxon>
        <taxon>Sedentaria</taxon>
        <taxon>Canalipalpata</taxon>
        <taxon>Terebellida</taxon>
        <taxon>Terebelliformia</taxon>
        <taxon>Alvinellidae</taxon>
        <taxon>Paralvinella</taxon>
    </lineage>
</organism>
<protein>
    <recommendedName>
        <fullName evidence="7">EF-hand domain-containing protein</fullName>
    </recommendedName>
</protein>
<dbReference type="GO" id="GO:0005509">
    <property type="term" value="F:calcium ion binding"/>
    <property type="evidence" value="ECO:0007669"/>
    <property type="project" value="InterPro"/>
</dbReference>
<dbReference type="PROSITE" id="PS00018">
    <property type="entry name" value="EF_HAND_1"/>
    <property type="match status" value="2"/>
</dbReference>
<feature type="domain" description="EF-hand" evidence="7">
    <location>
        <begin position="115"/>
        <end position="150"/>
    </location>
</feature>
<keyword evidence="5" id="KW-0106">Calcium</keyword>
<keyword evidence="9" id="KW-1185">Reference proteome</keyword>
<dbReference type="EMBL" id="JAODUP010000143">
    <property type="protein sequence ID" value="KAK2159936.1"/>
    <property type="molecule type" value="Genomic_DNA"/>
</dbReference>
<evidence type="ECO:0000256" key="3">
    <source>
        <dbReference type="ARBA" id="ARBA00022723"/>
    </source>
</evidence>
<evidence type="ECO:0000259" key="7">
    <source>
        <dbReference type="PROSITE" id="PS50222"/>
    </source>
</evidence>
<comment type="caution">
    <text evidence="8">The sequence shown here is derived from an EMBL/GenBank/DDBJ whole genome shotgun (WGS) entry which is preliminary data.</text>
</comment>
<dbReference type="InterPro" id="IPR002048">
    <property type="entry name" value="EF_hand_dom"/>
</dbReference>
<keyword evidence="2" id="KW-0963">Cytoplasm</keyword>
<dbReference type="InterPro" id="IPR018247">
    <property type="entry name" value="EF_Hand_1_Ca_BS"/>
</dbReference>
<evidence type="ECO:0000256" key="2">
    <source>
        <dbReference type="ARBA" id="ARBA00022490"/>
    </source>
</evidence>
<evidence type="ECO:0000256" key="1">
    <source>
        <dbReference type="ARBA" id="ARBA00004496"/>
    </source>
</evidence>
<evidence type="ECO:0000313" key="8">
    <source>
        <dbReference type="EMBL" id="KAK2159936.1"/>
    </source>
</evidence>
<dbReference type="AlphaFoldDB" id="A0AAD9JW65"/>
<evidence type="ECO:0000313" key="9">
    <source>
        <dbReference type="Proteomes" id="UP001208570"/>
    </source>
</evidence>